<evidence type="ECO:0000313" key="3">
    <source>
        <dbReference type="EMBL" id="KAH6876405.1"/>
    </source>
</evidence>
<organism evidence="3 4">
    <name type="scientific">Thelonectria olida</name>
    <dbReference type="NCBI Taxonomy" id="1576542"/>
    <lineage>
        <taxon>Eukaryota</taxon>
        <taxon>Fungi</taxon>
        <taxon>Dikarya</taxon>
        <taxon>Ascomycota</taxon>
        <taxon>Pezizomycotina</taxon>
        <taxon>Sordariomycetes</taxon>
        <taxon>Hypocreomycetidae</taxon>
        <taxon>Hypocreales</taxon>
        <taxon>Nectriaceae</taxon>
        <taxon>Thelonectria</taxon>
    </lineage>
</organism>
<evidence type="ECO:0000313" key="4">
    <source>
        <dbReference type="Proteomes" id="UP000777438"/>
    </source>
</evidence>
<dbReference type="EMBL" id="JAGPYM010000035">
    <property type="protein sequence ID" value="KAH6876405.1"/>
    <property type="molecule type" value="Genomic_DNA"/>
</dbReference>
<dbReference type="Gene3D" id="3.40.50.150">
    <property type="entry name" value="Vaccinia Virus protein VP39"/>
    <property type="match status" value="1"/>
</dbReference>
<dbReference type="PANTHER" id="PTHR43591">
    <property type="entry name" value="METHYLTRANSFERASE"/>
    <property type="match status" value="1"/>
</dbReference>
<dbReference type="GO" id="GO:0008168">
    <property type="term" value="F:methyltransferase activity"/>
    <property type="evidence" value="ECO:0007669"/>
    <property type="project" value="UniProtKB-KW"/>
</dbReference>
<dbReference type="PANTHER" id="PTHR43591:SF31">
    <property type="entry name" value="LAEA-LIKE, PUTATIVE (AFU_ORTHOLOGUE AFUA_8G01930)-RELATED"/>
    <property type="match status" value="1"/>
</dbReference>
<comment type="caution">
    <text evidence="3">The sequence shown here is derived from an EMBL/GenBank/DDBJ whole genome shotgun (WGS) entry which is preliminary data.</text>
</comment>
<proteinExistence type="inferred from homology"/>
<sequence length="358" mass="40761">MAETTEVTKQKSRSSSPKSQKSEHDPQIPETQVLVAEENDGDVNDDDSAVEDDAASSTASMRSSIMQYRQENGRTYHAYKPSIDYVLPNDDMEQDRLDLQHHLFALTFHGKLFISPAGKEKPINRCLDIGTGTGVWAIDFADDHPETQVIGIDISPIQPSFVPANVEFQIDNLEDDWTFNYEFDFIFARMMTGSFGDWPKFFSQSFDKMSPGGWIECQDICFPVRCDDGTVKEDSFIQQWSDLMVKSSEAFGRSGRSAASYKQQMTNAGFINVTEVIYKWPTNRWPADLHYKTLGYWCKSNITDGLSGLSMALFTRALGWSQEEVEVFLVNVRRDMNNKSIHAYWPIHVVYGQKPEEE</sequence>
<dbReference type="OrthoDB" id="2013972at2759"/>
<dbReference type="InterPro" id="IPR029063">
    <property type="entry name" value="SAM-dependent_MTases_sf"/>
</dbReference>
<dbReference type="CDD" id="cd02440">
    <property type="entry name" value="AdoMet_MTases"/>
    <property type="match status" value="1"/>
</dbReference>
<evidence type="ECO:0000256" key="1">
    <source>
        <dbReference type="ARBA" id="ARBA00038158"/>
    </source>
</evidence>
<evidence type="ECO:0000256" key="2">
    <source>
        <dbReference type="SAM" id="MobiDB-lite"/>
    </source>
</evidence>
<keyword evidence="3" id="KW-0808">Transferase</keyword>
<dbReference type="Pfam" id="PF13489">
    <property type="entry name" value="Methyltransf_23"/>
    <property type="match status" value="1"/>
</dbReference>
<protein>
    <submittedName>
        <fullName evidence="3">S-adenosyl-L-methionine-dependent methyltransferase</fullName>
    </submittedName>
</protein>
<dbReference type="GO" id="GO:0032259">
    <property type="term" value="P:methylation"/>
    <property type="evidence" value="ECO:0007669"/>
    <property type="project" value="UniProtKB-KW"/>
</dbReference>
<dbReference type="AlphaFoldDB" id="A0A9P8VSG8"/>
<dbReference type="SUPFAM" id="SSF53335">
    <property type="entry name" value="S-adenosyl-L-methionine-dependent methyltransferases"/>
    <property type="match status" value="1"/>
</dbReference>
<reference evidence="3 4" key="1">
    <citation type="journal article" date="2021" name="Nat. Commun.">
        <title>Genetic determinants of endophytism in the Arabidopsis root mycobiome.</title>
        <authorList>
            <person name="Mesny F."/>
            <person name="Miyauchi S."/>
            <person name="Thiergart T."/>
            <person name="Pickel B."/>
            <person name="Atanasova L."/>
            <person name="Karlsson M."/>
            <person name="Huettel B."/>
            <person name="Barry K.W."/>
            <person name="Haridas S."/>
            <person name="Chen C."/>
            <person name="Bauer D."/>
            <person name="Andreopoulos W."/>
            <person name="Pangilinan J."/>
            <person name="LaButti K."/>
            <person name="Riley R."/>
            <person name="Lipzen A."/>
            <person name="Clum A."/>
            <person name="Drula E."/>
            <person name="Henrissat B."/>
            <person name="Kohler A."/>
            <person name="Grigoriev I.V."/>
            <person name="Martin F.M."/>
            <person name="Hacquard S."/>
        </authorList>
    </citation>
    <scope>NUCLEOTIDE SEQUENCE [LARGE SCALE GENOMIC DNA]</scope>
    <source>
        <strain evidence="3 4">MPI-CAGE-CH-0241</strain>
    </source>
</reference>
<keyword evidence="3" id="KW-0489">Methyltransferase</keyword>
<dbReference type="Proteomes" id="UP000777438">
    <property type="component" value="Unassembled WGS sequence"/>
</dbReference>
<accession>A0A9P8VSG8</accession>
<feature type="compositionally biased region" description="Acidic residues" evidence="2">
    <location>
        <begin position="37"/>
        <end position="54"/>
    </location>
</feature>
<name>A0A9P8VSG8_9HYPO</name>
<feature type="region of interest" description="Disordered" evidence="2">
    <location>
        <begin position="1"/>
        <end position="63"/>
    </location>
</feature>
<keyword evidence="4" id="KW-1185">Reference proteome</keyword>
<comment type="similarity">
    <text evidence="1">Belongs to the methyltransferase superfamily. LaeA methyltransferase family.</text>
</comment>
<gene>
    <name evidence="3" type="ORF">B0T10DRAFT_497942</name>
</gene>